<dbReference type="AlphaFoldDB" id="A0A7K1SM32"/>
<dbReference type="RefSeq" id="WP_157589680.1">
    <property type="nucleotide sequence ID" value="NZ_WPIN01000019.1"/>
</dbReference>
<name>A0A7K1SM32_9BACT</name>
<dbReference type="Proteomes" id="UP000436006">
    <property type="component" value="Unassembled WGS sequence"/>
</dbReference>
<sequence length="88" mass="10022">MHRTATQPTQKKRKLLNNLGRAYSDAKRSKQLAYQSALLEAGENDNANYWRSFRDVWQYAESIGKAPFIIVALAEEILSAKILNPLTK</sequence>
<protein>
    <submittedName>
        <fullName evidence="1">Uncharacterized protein</fullName>
    </submittedName>
</protein>
<keyword evidence="2" id="KW-1185">Reference proteome</keyword>
<comment type="caution">
    <text evidence="1">The sequence shown here is derived from an EMBL/GenBank/DDBJ whole genome shotgun (WGS) entry which is preliminary data.</text>
</comment>
<gene>
    <name evidence="1" type="ORF">GO755_32825</name>
</gene>
<organism evidence="1 2">
    <name type="scientific">Spirosoma arboris</name>
    <dbReference type="NCBI Taxonomy" id="2682092"/>
    <lineage>
        <taxon>Bacteria</taxon>
        <taxon>Pseudomonadati</taxon>
        <taxon>Bacteroidota</taxon>
        <taxon>Cytophagia</taxon>
        <taxon>Cytophagales</taxon>
        <taxon>Cytophagaceae</taxon>
        <taxon>Spirosoma</taxon>
    </lineage>
</organism>
<dbReference type="EMBL" id="WPIN01000019">
    <property type="protein sequence ID" value="MVM34859.1"/>
    <property type="molecule type" value="Genomic_DNA"/>
</dbReference>
<proteinExistence type="predicted"/>
<evidence type="ECO:0000313" key="2">
    <source>
        <dbReference type="Proteomes" id="UP000436006"/>
    </source>
</evidence>
<accession>A0A7K1SM32</accession>
<reference evidence="1 2" key="1">
    <citation type="submission" date="2019-12" db="EMBL/GenBank/DDBJ databases">
        <title>Spirosoma sp. HMF4905 genome sequencing and assembly.</title>
        <authorList>
            <person name="Kang H."/>
            <person name="Cha I."/>
            <person name="Kim H."/>
            <person name="Joh K."/>
        </authorList>
    </citation>
    <scope>NUCLEOTIDE SEQUENCE [LARGE SCALE GENOMIC DNA]</scope>
    <source>
        <strain evidence="1 2">HMF4905</strain>
    </source>
</reference>
<evidence type="ECO:0000313" key="1">
    <source>
        <dbReference type="EMBL" id="MVM34859.1"/>
    </source>
</evidence>